<name>A0A1T4VX80_9GAMM</name>
<dbReference type="EMBL" id="FUYB01000002">
    <property type="protein sequence ID" value="SKA69603.1"/>
    <property type="molecule type" value="Genomic_DNA"/>
</dbReference>
<feature type="region of interest" description="Disordered" evidence="2">
    <location>
        <begin position="210"/>
        <end position="250"/>
    </location>
</feature>
<reference evidence="4 5" key="1">
    <citation type="submission" date="2017-02" db="EMBL/GenBank/DDBJ databases">
        <authorList>
            <person name="Peterson S.W."/>
        </authorList>
    </citation>
    <scope>NUCLEOTIDE SEQUENCE [LARGE SCALE GENOMIC DNA]</scope>
    <source>
        <strain evidence="4 5">ATCC 49788</strain>
    </source>
</reference>
<gene>
    <name evidence="4" type="ORF">SAMN02745130_00517</name>
</gene>
<feature type="compositionally biased region" description="Low complexity" evidence="2">
    <location>
        <begin position="212"/>
        <end position="224"/>
    </location>
</feature>
<keyword evidence="3" id="KW-0812">Transmembrane</keyword>
<proteinExistence type="predicted"/>
<dbReference type="STRING" id="92487.SAMN02745130_00517"/>
<organism evidence="4 5">
    <name type="scientific">Thiothrix eikelboomii</name>
    <dbReference type="NCBI Taxonomy" id="92487"/>
    <lineage>
        <taxon>Bacteria</taxon>
        <taxon>Pseudomonadati</taxon>
        <taxon>Pseudomonadota</taxon>
        <taxon>Gammaproteobacteria</taxon>
        <taxon>Thiotrichales</taxon>
        <taxon>Thiotrichaceae</taxon>
        <taxon>Thiothrix</taxon>
    </lineage>
</organism>
<evidence type="ECO:0000256" key="3">
    <source>
        <dbReference type="SAM" id="Phobius"/>
    </source>
</evidence>
<dbReference type="Gene3D" id="1.20.1170.10">
    <property type="match status" value="1"/>
</dbReference>
<dbReference type="SUPFAM" id="SSF58104">
    <property type="entry name" value="Methyl-accepting chemotaxis protein (MCP) signaling domain"/>
    <property type="match status" value="1"/>
</dbReference>
<protein>
    <submittedName>
        <fullName evidence="4">Uncharacterized protein</fullName>
    </submittedName>
</protein>
<sequence>MSTQSNVSLDEVNSELKSVEHELTDVEQDLRQFESRQSNATTVLKFLVYPSLVAFVILAGYGFYLIQRLTSDVNRLAETIVQLSASVNSSMLSISSSMTIMSGQMGSIVNSTNAMSSNMHAMNNSTQQMSNDVTQMNASTQHMAASAYNMQHDMWSMNRSISKPMRLFNSFMPFGGGNDSPPPMSLPTTPLVPYYPSPYYNAGWPYQGQQGLAPTLPQTQPATPVNQQSKQPTSPQGGGRSQLNASSAAT</sequence>
<evidence type="ECO:0000313" key="5">
    <source>
        <dbReference type="Proteomes" id="UP000190460"/>
    </source>
</evidence>
<keyword evidence="1" id="KW-0175">Coiled coil</keyword>
<feature type="compositionally biased region" description="Polar residues" evidence="2">
    <location>
        <begin position="225"/>
        <end position="250"/>
    </location>
</feature>
<evidence type="ECO:0000256" key="2">
    <source>
        <dbReference type="SAM" id="MobiDB-lite"/>
    </source>
</evidence>
<dbReference type="AlphaFoldDB" id="A0A1T4VX80"/>
<keyword evidence="3" id="KW-1133">Transmembrane helix</keyword>
<dbReference type="RefSeq" id="WP_078921014.1">
    <property type="nucleotide sequence ID" value="NZ_FUYB01000002.1"/>
</dbReference>
<feature type="transmembrane region" description="Helical" evidence="3">
    <location>
        <begin position="46"/>
        <end position="66"/>
    </location>
</feature>
<evidence type="ECO:0000256" key="1">
    <source>
        <dbReference type="SAM" id="Coils"/>
    </source>
</evidence>
<keyword evidence="5" id="KW-1185">Reference proteome</keyword>
<accession>A0A1T4VX80</accession>
<dbReference type="Proteomes" id="UP000190460">
    <property type="component" value="Unassembled WGS sequence"/>
</dbReference>
<dbReference type="OrthoDB" id="9781988at2"/>
<evidence type="ECO:0000313" key="4">
    <source>
        <dbReference type="EMBL" id="SKA69603.1"/>
    </source>
</evidence>
<keyword evidence="3" id="KW-0472">Membrane</keyword>
<feature type="coiled-coil region" evidence="1">
    <location>
        <begin position="9"/>
        <end position="36"/>
    </location>
</feature>